<feature type="domain" description="FtsX extracellular" evidence="13">
    <location>
        <begin position="59"/>
        <end position="155"/>
    </location>
</feature>
<dbReference type="AlphaFoldDB" id="A0A7M2RII7"/>
<evidence type="ECO:0000256" key="7">
    <source>
        <dbReference type="ARBA" id="ARBA00022989"/>
    </source>
</evidence>
<comment type="similarity">
    <text evidence="2 10">Belongs to the ABC-4 integral membrane protein family. FtsX subfamily.</text>
</comment>
<name>A0A7M2RII7_9FIRM</name>
<evidence type="ECO:0000256" key="4">
    <source>
        <dbReference type="ARBA" id="ARBA00022475"/>
    </source>
</evidence>
<comment type="subcellular location">
    <subcellularLocation>
        <location evidence="1">Cell membrane</location>
        <topology evidence="1">Multi-pass membrane protein</topology>
    </subcellularLocation>
</comment>
<comment type="function">
    <text evidence="10">Part of the ABC transporter FtsEX involved in asymmetric cellular division facilitating the initiation of sporulation.</text>
</comment>
<dbReference type="InterPro" id="IPR040690">
    <property type="entry name" value="FtsX_ECD"/>
</dbReference>
<evidence type="ECO:0000259" key="13">
    <source>
        <dbReference type="Pfam" id="PF18075"/>
    </source>
</evidence>
<evidence type="ECO:0000256" key="10">
    <source>
        <dbReference type="PIRNR" id="PIRNR003097"/>
    </source>
</evidence>
<dbReference type="GO" id="GO:0005886">
    <property type="term" value="C:plasma membrane"/>
    <property type="evidence" value="ECO:0007669"/>
    <property type="project" value="UniProtKB-SubCell"/>
</dbReference>
<dbReference type="GO" id="GO:0051301">
    <property type="term" value="P:cell division"/>
    <property type="evidence" value="ECO:0007669"/>
    <property type="project" value="UniProtKB-KW"/>
</dbReference>
<dbReference type="PIRSF" id="PIRSF003097">
    <property type="entry name" value="FtsX"/>
    <property type="match status" value="1"/>
</dbReference>
<dbReference type="InterPro" id="IPR003838">
    <property type="entry name" value="ABC3_permease_C"/>
</dbReference>
<keyword evidence="4 10" id="KW-1003">Cell membrane</keyword>
<evidence type="ECO:0000259" key="12">
    <source>
        <dbReference type="Pfam" id="PF02687"/>
    </source>
</evidence>
<dbReference type="NCBIfam" id="NF038347">
    <property type="entry name" value="FtsX_Gpos"/>
    <property type="match status" value="1"/>
</dbReference>
<gene>
    <name evidence="14" type="ORF">INP51_02170</name>
</gene>
<evidence type="ECO:0000256" key="9">
    <source>
        <dbReference type="ARBA" id="ARBA00023306"/>
    </source>
</evidence>
<dbReference type="Gene3D" id="3.30.70.3040">
    <property type="match status" value="1"/>
</dbReference>
<dbReference type="InterPro" id="IPR058204">
    <property type="entry name" value="FtsX_firmicutes-type"/>
</dbReference>
<dbReference type="PANTHER" id="PTHR47755">
    <property type="entry name" value="CELL DIVISION PROTEIN FTSX"/>
    <property type="match status" value="1"/>
</dbReference>
<proteinExistence type="inferred from homology"/>
<sequence>MRISTIGYSIKQGVKNIWRNKMFSIASIATMSACIFLFSLFFSVLTNFNYIIKSVEEGVSMVVFFEEGTDQGTIDGIGDQIEARPEVKDVKYVSADESWKRYQERYFKDHPEAAEGFKNDNPLANASSYEVYVNKVEQQSTLKEFIKKLPGVRAVNQSEEATKTLSTINKLVGYVSIVIIGILFAVSVFLISNTVSVGISVRKEEIGIMKLIGATNLFVRLPFLMEGILIGLLGSAVPLAIWYYVYNKAITYILNKFHMIADFMNGLMPVTQVFHTLLPVGLLLGMGIGLLGSIFTIRKHLKV</sequence>
<dbReference type="PANTHER" id="PTHR47755:SF1">
    <property type="entry name" value="CELL DIVISION PROTEIN FTSX"/>
    <property type="match status" value="1"/>
</dbReference>
<dbReference type="RefSeq" id="WP_193736124.1">
    <property type="nucleotide sequence ID" value="NZ_CP063304.1"/>
</dbReference>
<keyword evidence="9 10" id="KW-0131">Cell cycle</keyword>
<keyword evidence="5 10" id="KW-0132">Cell division</keyword>
<feature type="domain" description="ABC3 transporter permease C-terminal" evidence="12">
    <location>
        <begin position="177"/>
        <end position="299"/>
    </location>
</feature>
<keyword evidence="6 11" id="KW-0812">Transmembrane</keyword>
<evidence type="ECO:0000256" key="8">
    <source>
        <dbReference type="ARBA" id="ARBA00023136"/>
    </source>
</evidence>
<dbReference type="EMBL" id="CP063304">
    <property type="protein sequence ID" value="QOV19804.1"/>
    <property type="molecule type" value="Genomic_DNA"/>
</dbReference>
<keyword evidence="15" id="KW-1185">Reference proteome</keyword>
<evidence type="ECO:0000313" key="15">
    <source>
        <dbReference type="Proteomes" id="UP000593601"/>
    </source>
</evidence>
<feature type="transmembrane region" description="Helical" evidence="11">
    <location>
        <begin position="171"/>
        <end position="201"/>
    </location>
</feature>
<evidence type="ECO:0000256" key="3">
    <source>
        <dbReference type="ARBA" id="ARBA00021907"/>
    </source>
</evidence>
<protein>
    <recommendedName>
        <fullName evidence="3 10">Cell division protein FtsX</fullName>
    </recommendedName>
</protein>
<dbReference type="Pfam" id="PF18075">
    <property type="entry name" value="FtsX_ECD"/>
    <property type="match status" value="1"/>
</dbReference>
<feature type="transmembrane region" description="Helical" evidence="11">
    <location>
        <begin position="221"/>
        <end position="245"/>
    </location>
</feature>
<organism evidence="14 15">
    <name type="scientific">Blautia liquoris</name>
    <dbReference type="NCBI Taxonomy" id="2779518"/>
    <lineage>
        <taxon>Bacteria</taxon>
        <taxon>Bacillati</taxon>
        <taxon>Bacillota</taxon>
        <taxon>Clostridia</taxon>
        <taxon>Lachnospirales</taxon>
        <taxon>Lachnospiraceae</taxon>
        <taxon>Blautia</taxon>
    </lineage>
</organism>
<evidence type="ECO:0000256" key="2">
    <source>
        <dbReference type="ARBA" id="ARBA00007379"/>
    </source>
</evidence>
<reference evidence="14 15" key="1">
    <citation type="submission" date="2020-10" db="EMBL/GenBank/DDBJ databases">
        <title>Blautia liquoris sp.nov., isolated from the mud in a fermentation cellar used for the production of Chinese strong-flavoured liquor.</title>
        <authorList>
            <person name="Lu L."/>
        </authorList>
    </citation>
    <scope>NUCLEOTIDE SEQUENCE [LARGE SCALE GENOMIC DNA]</scope>
    <source>
        <strain evidence="14 15">LZLJ-3</strain>
    </source>
</reference>
<dbReference type="Pfam" id="PF02687">
    <property type="entry name" value="FtsX"/>
    <property type="match status" value="1"/>
</dbReference>
<dbReference type="Proteomes" id="UP000593601">
    <property type="component" value="Chromosome"/>
</dbReference>
<dbReference type="KEGG" id="bliq:INP51_02170"/>
<feature type="transmembrane region" description="Helical" evidence="11">
    <location>
        <begin position="21"/>
        <end position="45"/>
    </location>
</feature>
<keyword evidence="8 10" id="KW-0472">Membrane</keyword>
<evidence type="ECO:0000313" key="14">
    <source>
        <dbReference type="EMBL" id="QOV19804.1"/>
    </source>
</evidence>
<dbReference type="PROSITE" id="PS51257">
    <property type="entry name" value="PROKAR_LIPOPROTEIN"/>
    <property type="match status" value="1"/>
</dbReference>
<evidence type="ECO:0000256" key="1">
    <source>
        <dbReference type="ARBA" id="ARBA00004651"/>
    </source>
</evidence>
<accession>A0A7M2RII7</accession>
<feature type="transmembrane region" description="Helical" evidence="11">
    <location>
        <begin position="273"/>
        <end position="297"/>
    </location>
</feature>
<dbReference type="InterPro" id="IPR004513">
    <property type="entry name" value="FtsX"/>
</dbReference>
<evidence type="ECO:0000256" key="6">
    <source>
        <dbReference type="ARBA" id="ARBA00022692"/>
    </source>
</evidence>
<keyword evidence="7 11" id="KW-1133">Transmembrane helix</keyword>
<evidence type="ECO:0000256" key="5">
    <source>
        <dbReference type="ARBA" id="ARBA00022618"/>
    </source>
</evidence>
<evidence type="ECO:0000256" key="11">
    <source>
        <dbReference type="SAM" id="Phobius"/>
    </source>
</evidence>